<proteinExistence type="predicted"/>
<reference evidence="1 2" key="1">
    <citation type="submission" date="2017-05" db="EMBL/GenBank/DDBJ databases">
        <title>The Genome Sequence of Enterococcus mundtii 6B1_DIV0119.</title>
        <authorList>
            <consortium name="The Broad Institute Genomics Platform"/>
            <consortium name="The Broad Institute Genomic Center for Infectious Diseases"/>
            <person name="Earl A."/>
            <person name="Manson A."/>
            <person name="Schwartman J."/>
            <person name="Gilmore M."/>
            <person name="Abouelleil A."/>
            <person name="Cao P."/>
            <person name="Chapman S."/>
            <person name="Cusick C."/>
            <person name="Shea T."/>
            <person name="Young S."/>
            <person name="Neafsey D."/>
            <person name="Nusbaum C."/>
            <person name="Birren B."/>
        </authorList>
    </citation>
    <scope>NUCLEOTIDE SEQUENCE [LARGE SCALE GENOMIC DNA]</scope>
    <source>
        <strain evidence="1 2">6B1_DIV0119</strain>
    </source>
</reference>
<dbReference type="InterPro" id="IPR008930">
    <property type="entry name" value="Terpenoid_cyclase/PrenylTrfase"/>
</dbReference>
<dbReference type="RefSeq" id="WP_086335193.1">
    <property type="nucleotide sequence ID" value="NZ_NGMS01000001.1"/>
</dbReference>
<protein>
    <recommendedName>
        <fullName evidence="3">Prenyltransferase</fullName>
    </recommendedName>
</protein>
<sequence>MANGNQATIDEILSHRYDNGFDYWATPDKQLIKGAPFSTLECPLYLLDAGVLPKEAYLQETANLILEAWREDGRFKVSPKGAIYPCHTAAALRTLCYLDHATDKRLKKTFDYFLATQEEDGGWKCNKYSFGKGPETEFSTPMTTLTVLDAFRFSEWINNDERLDRAVEFLLSHWTIKQPIGPCHHGIGTLFMQVEYPFRSYNLFYYVYVLSFYKYARKDVRFKEAFHALTSKLDEGMIRVERVVPKLRKLSFCEKGRVSERATERYNEILFNLNDL</sequence>
<accession>A0A242L3Z0</accession>
<gene>
    <name evidence="1" type="ORF">A5802_002272</name>
</gene>
<dbReference type="Gene3D" id="1.50.10.20">
    <property type="match status" value="1"/>
</dbReference>
<comment type="caution">
    <text evidence="1">The sequence shown here is derived from an EMBL/GenBank/DDBJ whole genome shotgun (WGS) entry which is preliminary data.</text>
</comment>
<evidence type="ECO:0000313" key="1">
    <source>
        <dbReference type="EMBL" id="OTP28530.1"/>
    </source>
</evidence>
<dbReference type="Proteomes" id="UP000195024">
    <property type="component" value="Unassembled WGS sequence"/>
</dbReference>
<dbReference type="SUPFAM" id="SSF48239">
    <property type="entry name" value="Terpenoid cyclases/Protein prenyltransferases"/>
    <property type="match status" value="1"/>
</dbReference>
<evidence type="ECO:0008006" key="3">
    <source>
        <dbReference type="Google" id="ProtNLM"/>
    </source>
</evidence>
<evidence type="ECO:0000313" key="2">
    <source>
        <dbReference type="Proteomes" id="UP000195024"/>
    </source>
</evidence>
<dbReference type="EMBL" id="NGMS01000001">
    <property type="protein sequence ID" value="OTP28530.1"/>
    <property type="molecule type" value="Genomic_DNA"/>
</dbReference>
<name>A0A242L3Z0_ENTMU</name>
<dbReference type="AlphaFoldDB" id="A0A242L3Z0"/>
<organism evidence="1 2">
    <name type="scientific">Enterococcus mundtii</name>
    <dbReference type="NCBI Taxonomy" id="53346"/>
    <lineage>
        <taxon>Bacteria</taxon>
        <taxon>Bacillati</taxon>
        <taxon>Bacillota</taxon>
        <taxon>Bacilli</taxon>
        <taxon>Lactobacillales</taxon>
        <taxon>Enterococcaceae</taxon>
        <taxon>Enterococcus</taxon>
    </lineage>
</organism>